<protein>
    <submittedName>
        <fullName evidence="3">Uncharacterized protein</fullName>
    </submittedName>
</protein>
<feature type="coiled-coil region" evidence="1">
    <location>
        <begin position="503"/>
        <end position="551"/>
    </location>
</feature>
<proteinExistence type="predicted"/>
<gene>
    <name evidence="3" type="ORF">PRK78_001754</name>
</gene>
<dbReference type="PANTHER" id="PTHR33488:SF2">
    <property type="entry name" value="EARLY ENDOSOME ANTIGEN 1-LIKE"/>
    <property type="match status" value="1"/>
</dbReference>
<feature type="region of interest" description="Disordered" evidence="2">
    <location>
        <begin position="1"/>
        <end position="42"/>
    </location>
</feature>
<name>A0AAF0DD11_9EURO</name>
<accession>A0AAF0DD11</accession>
<sequence length="729" mass="82979">MDNSDGEATLCESERFTTTKDDNFPKETDFHAEDESGEDDPFSDALFQSLMTRDGVERFVNNISTQLLLEKECSWGEMLGAAPRALCSLGQCFVAATSSADLATLKLPSNGQIEQTSLRTALMDCSNLGRLAFVEAQKKMNQVSRISEGICGPDGTVQNILEDLEDDNLIVHSLQQQLDELKRSSQECSLIAKDVNAKFTAWRDYALRLRSACTSADVESREESIRLKSDMAVTQSAQAQQQEEMAAREQDVQRLKEDVNVDRVILRESLNNLPTGAALVAYDIIGTVVETGARIAKQYAIIPFSDSIIGYYKKWARPENENYAPNPIISNPDNDYGLHLAKVIYQALCDLDDCLNKGSTGPPDFGVDFNRLFGFSRQHGDDSSDVLIRTILNKFISHQSEAIYESQSMTPTPNTKKAIDILDQAIQVCQEIYAYYDNILQQRPTESVIRSWQQDISKALRDDEALYDLRRDLKEQREQQINDEKEKTSRSKTWKPSKNWATLKILRENAEMSQKRLDSSQKELNAQIERQRELERKFHETNMKLTQLNDENVTVHKLIGILGDCIYNLTDFQEHVQKLVQFFDGLELLVTDVEERHARQFVNSIDNMLKVRVDTSIKQAAMEKTKQKLKEGHYAVARELAGVYVHVSKRHIIPTIQFVENLGITHSHESDNTQLSKPDQIAQKVQEAQAEINVIAEKRRARLRKILFDDQRAIEEIEQLLIQEKEVEC</sequence>
<feature type="compositionally biased region" description="Basic and acidic residues" evidence="2">
    <location>
        <begin position="12"/>
        <end position="34"/>
    </location>
</feature>
<dbReference type="Proteomes" id="UP001219355">
    <property type="component" value="Chromosome 1"/>
</dbReference>
<dbReference type="AlphaFoldDB" id="A0AAF0DD11"/>
<evidence type="ECO:0000313" key="4">
    <source>
        <dbReference type="Proteomes" id="UP001219355"/>
    </source>
</evidence>
<evidence type="ECO:0000313" key="3">
    <source>
        <dbReference type="EMBL" id="WEW56311.1"/>
    </source>
</evidence>
<dbReference type="PANTHER" id="PTHR33488">
    <property type="entry name" value="ZGC:162509"/>
    <property type="match status" value="1"/>
</dbReference>
<keyword evidence="4" id="KW-1185">Reference proteome</keyword>
<reference evidence="3" key="1">
    <citation type="submission" date="2023-03" db="EMBL/GenBank/DDBJ databases">
        <title>Emydomyces testavorans Genome Sequence.</title>
        <authorList>
            <person name="Hoyer L."/>
        </authorList>
    </citation>
    <scope>NUCLEOTIDE SEQUENCE</scope>
    <source>
        <strain evidence="3">16-2883</strain>
    </source>
</reference>
<keyword evidence="1" id="KW-0175">Coiled coil</keyword>
<organism evidence="3 4">
    <name type="scientific">Emydomyces testavorans</name>
    <dbReference type="NCBI Taxonomy" id="2070801"/>
    <lineage>
        <taxon>Eukaryota</taxon>
        <taxon>Fungi</taxon>
        <taxon>Dikarya</taxon>
        <taxon>Ascomycota</taxon>
        <taxon>Pezizomycotina</taxon>
        <taxon>Eurotiomycetes</taxon>
        <taxon>Eurotiomycetidae</taxon>
        <taxon>Onygenales</taxon>
        <taxon>Nannizziopsiaceae</taxon>
        <taxon>Emydomyces</taxon>
    </lineage>
</organism>
<dbReference type="EMBL" id="CP120627">
    <property type="protein sequence ID" value="WEW56311.1"/>
    <property type="molecule type" value="Genomic_DNA"/>
</dbReference>
<evidence type="ECO:0000256" key="2">
    <source>
        <dbReference type="SAM" id="MobiDB-lite"/>
    </source>
</evidence>
<evidence type="ECO:0000256" key="1">
    <source>
        <dbReference type="SAM" id="Coils"/>
    </source>
</evidence>